<dbReference type="Pfam" id="PF04570">
    <property type="entry name" value="zf-FLZ"/>
    <property type="match status" value="1"/>
</dbReference>
<comment type="similarity">
    <text evidence="1">Belongs to the FLZ family.</text>
</comment>
<reference evidence="5 6" key="1">
    <citation type="journal article" date="2020" name="Nat. Food">
        <title>A phased Vanilla planifolia genome enables genetic improvement of flavour and production.</title>
        <authorList>
            <person name="Hasing T."/>
            <person name="Tang H."/>
            <person name="Brym M."/>
            <person name="Khazi F."/>
            <person name="Huang T."/>
            <person name="Chambers A.H."/>
        </authorList>
    </citation>
    <scope>NUCLEOTIDE SEQUENCE [LARGE SCALE GENOMIC DNA]</scope>
    <source>
        <tissue evidence="5">Leaf</tissue>
    </source>
</reference>
<evidence type="ECO:0000313" key="6">
    <source>
        <dbReference type="Proteomes" id="UP000639772"/>
    </source>
</evidence>
<evidence type="ECO:0000256" key="3">
    <source>
        <dbReference type="PROSITE-ProRule" id="PRU01131"/>
    </source>
</evidence>
<evidence type="ECO:0000256" key="1">
    <source>
        <dbReference type="ARBA" id="ARBA00009374"/>
    </source>
</evidence>
<dbReference type="PANTHER" id="PTHR46868">
    <property type="entry name" value="FCS-LIKE ZINC FINGER 11"/>
    <property type="match status" value="1"/>
</dbReference>
<gene>
    <name evidence="5" type="ORF">HPP92_004812</name>
</gene>
<protein>
    <recommendedName>
        <fullName evidence="4">FLZ-type domain-containing protein</fullName>
    </recommendedName>
</protein>
<dbReference type="EMBL" id="JADCNM010000002">
    <property type="protein sequence ID" value="KAG0493818.1"/>
    <property type="molecule type" value="Genomic_DNA"/>
</dbReference>
<feature type="domain" description="FLZ-type" evidence="4">
    <location>
        <begin position="319"/>
        <end position="363"/>
    </location>
</feature>
<dbReference type="AlphaFoldDB" id="A0A835RXH7"/>
<evidence type="ECO:0000313" key="5">
    <source>
        <dbReference type="EMBL" id="KAG0493818.1"/>
    </source>
</evidence>
<accession>A0A835RXH7</accession>
<dbReference type="InterPro" id="IPR044585">
    <property type="entry name" value="FLZ10/11"/>
</dbReference>
<evidence type="ECO:0000256" key="2">
    <source>
        <dbReference type="ARBA" id="ARBA00022723"/>
    </source>
</evidence>
<dbReference type="GO" id="GO:0046872">
    <property type="term" value="F:metal ion binding"/>
    <property type="evidence" value="ECO:0007669"/>
    <property type="project" value="UniProtKB-KW"/>
</dbReference>
<evidence type="ECO:0000259" key="4">
    <source>
        <dbReference type="PROSITE" id="PS51795"/>
    </source>
</evidence>
<dbReference type="OrthoDB" id="685855at2759"/>
<dbReference type="InterPro" id="IPR007650">
    <property type="entry name" value="Zf-FLZ_dom"/>
</dbReference>
<name>A0A835RXH7_VANPL</name>
<proteinExistence type="inferred from homology"/>
<dbReference type="PROSITE" id="PS51795">
    <property type="entry name" value="ZF_FLZ"/>
    <property type="match status" value="1"/>
</dbReference>
<dbReference type="Proteomes" id="UP000639772">
    <property type="component" value="Unassembled WGS sequence"/>
</dbReference>
<comment type="caution">
    <text evidence="5">The sequence shown here is derived from an EMBL/GenBank/DDBJ whole genome shotgun (WGS) entry which is preliminary data.</text>
</comment>
<feature type="zinc finger region" description="FLZ-type" evidence="3">
    <location>
        <begin position="319"/>
        <end position="363"/>
    </location>
</feature>
<keyword evidence="2" id="KW-0479">Metal-binding</keyword>
<organism evidence="5 6">
    <name type="scientific">Vanilla planifolia</name>
    <name type="common">Vanilla</name>
    <dbReference type="NCBI Taxonomy" id="51239"/>
    <lineage>
        <taxon>Eukaryota</taxon>
        <taxon>Viridiplantae</taxon>
        <taxon>Streptophyta</taxon>
        <taxon>Embryophyta</taxon>
        <taxon>Tracheophyta</taxon>
        <taxon>Spermatophyta</taxon>
        <taxon>Magnoliopsida</taxon>
        <taxon>Liliopsida</taxon>
        <taxon>Asparagales</taxon>
        <taxon>Orchidaceae</taxon>
        <taxon>Vanilloideae</taxon>
        <taxon>Vanilleae</taxon>
        <taxon>Vanilla</taxon>
    </lineage>
</organism>
<dbReference type="PANTHER" id="PTHR46868:SF3">
    <property type="entry name" value="FCS-LIKE ZINC FINGER 11"/>
    <property type="match status" value="1"/>
</dbReference>
<sequence>MEEEPGSISRFWINTMLRKRSTAAQGQSKGGLIGDLASNSSFSSDSVAKQKSRSASFFSIPSLLVNFAGKGLSDSDSLRSPTSPLDYMLFSNFSCSLLRSPRSPGRSWECGKVGLGLVDSLRDDDDHGHYSENRNILLGSQMRISNITSPNNNFNSIGDEHPKNKGSYFSQMNSSKEELVEDEQIDFCTADATLLTHKNPKSSSDVFALGLKSSPLGSLPFIEGRPSTNNLSGSLPASVETIHGIMGYLSASEMELSEDYTCIISHGTNPKTTHIFGDCILKSYTIEASDSNTKKLEESGSSNWIIKCLEDSPTFGSGNFLSFCFFCHKNLEDGKDIYMYRGEKAFCSCKCRDQLMLIEEKWESEKLATSSS</sequence>